<dbReference type="Gene3D" id="3.40.50.300">
    <property type="entry name" value="P-loop containing nucleotide triphosphate hydrolases"/>
    <property type="match status" value="1"/>
</dbReference>
<dbReference type="EMBL" id="CP063213">
    <property type="protein sequence ID" value="QOR46526.1"/>
    <property type="molecule type" value="Genomic_DNA"/>
</dbReference>
<dbReference type="GO" id="GO:0006302">
    <property type="term" value="P:double-strand break repair"/>
    <property type="evidence" value="ECO:0007669"/>
    <property type="project" value="TreeGrafter"/>
</dbReference>
<name>A0A7M1QXF4_9ACTO</name>
<dbReference type="Pfam" id="PF17764">
    <property type="entry name" value="PriA_3primeBD"/>
    <property type="match status" value="1"/>
</dbReference>
<evidence type="ECO:0000313" key="5">
    <source>
        <dbReference type="EMBL" id="QOR46526.1"/>
    </source>
</evidence>
<dbReference type="SUPFAM" id="SSF52540">
    <property type="entry name" value="P-loop containing nucleoside triphosphate hydrolases"/>
    <property type="match status" value="1"/>
</dbReference>
<dbReference type="GO" id="GO:0006310">
    <property type="term" value="P:DNA recombination"/>
    <property type="evidence" value="ECO:0007669"/>
    <property type="project" value="TreeGrafter"/>
</dbReference>
<protein>
    <recommendedName>
        <fullName evidence="4">Primosomal protein N' 3' DNA-binding domain-containing protein</fullName>
    </recommendedName>
</protein>
<dbReference type="AlphaFoldDB" id="A0A7M1QXF4"/>
<sequence length="694" mass="74376">MTTNAAGGLFNLPEFGHQEELLSLSPLARELDSGVDRPVARVLLDMPQPHMDRLFDYEIPEKMAGIEEGARVKVDVGSRVVDGFVIERSETTAAGRLRPLRRVVSPMAVLTPEVFALCRTVAARQAAPTADAVRLAVPQRHARAEKEFAALPERASQAVRQVGESAWDHYIGGPEFAAQLRAGRRPSAVVQLRARDRAQHFLPFLISTIRQADESVIVVVPTPVVARRLAALIEQEVGQTPALMVSEDDHATRYATFLSVLSGRAKVIVGTRSAAWAPAQDLGMVVLIDDHHSALTEQRSPYVHAREVLAIRAELSGCSFVSLDYGPSAELAVLVQRGKAQWITPAASAHRDGVAQIMSANDFRSEGVELSRMPSAVFAVARDGLERGPVLFVVPRAGYIPLTACQNCREIASCPQCAGPLSITHLGAPLVCSRCSLRVSRFVCSSCHGTQVRAVRIGSQRTAHEIGRAFRDVPIHVAGVGQQVGELDASRRIVVATPGVPPSVEGGYAAAIVLDSGYLLRSNRLEAEVHFLRTLAHVAALVCPRSSGGKLLIVGDVPSDLVAALHTWDMVGWTSILLAERAEIGLPPTSCWVELRGSRDSLREFLGLLRAVASEQGFVSDEAPLDALLAGGARDVIAGLTVLGPHAAGDALVAYLRFAESERAVKTAAIYTALREASAKKLAHGLRVTVDPAL</sequence>
<evidence type="ECO:0000256" key="1">
    <source>
        <dbReference type="ARBA" id="ARBA00022741"/>
    </source>
</evidence>
<proteinExistence type="predicted"/>
<dbReference type="Proteomes" id="UP000595053">
    <property type="component" value="Chromosome"/>
</dbReference>
<keyword evidence="3" id="KW-0238">DNA-binding</keyword>
<evidence type="ECO:0000256" key="2">
    <source>
        <dbReference type="ARBA" id="ARBA00022840"/>
    </source>
</evidence>
<evidence type="ECO:0000256" key="3">
    <source>
        <dbReference type="ARBA" id="ARBA00023125"/>
    </source>
</evidence>
<dbReference type="GO" id="GO:0003677">
    <property type="term" value="F:DNA binding"/>
    <property type="evidence" value="ECO:0007669"/>
    <property type="project" value="UniProtKB-KW"/>
</dbReference>
<keyword evidence="1" id="KW-0547">Nucleotide-binding</keyword>
<dbReference type="InterPro" id="IPR041222">
    <property type="entry name" value="PriA_3primeBD"/>
</dbReference>
<feature type="domain" description="Primosomal protein N' 3' DNA-binding" evidence="4">
    <location>
        <begin position="41"/>
        <end position="138"/>
    </location>
</feature>
<accession>A0A7M1QXF4</accession>
<dbReference type="PANTHER" id="PTHR30580">
    <property type="entry name" value="PRIMOSOMAL PROTEIN N"/>
    <property type="match status" value="1"/>
</dbReference>
<dbReference type="RefSeq" id="WP_197551711.1">
    <property type="nucleotide sequence ID" value="NZ_CP063213.1"/>
</dbReference>
<gene>
    <name evidence="5" type="ORF">INS88_04880</name>
</gene>
<dbReference type="InterPro" id="IPR042115">
    <property type="entry name" value="PriA_3primeBD_sf"/>
</dbReference>
<evidence type="ECO:0000313" key="6">
    <source>
        <dbReference type="Proteomes" id="UP000595053"/>
    </source>
</evidence>
<keyword evidence="2" id="KW-0067">ATP-binding</keyword>
<dbReference type="PANTHER" id="PTHR30580:SF0">
    <property type="entry name" value="PRIMOSOMAL PROTEIN N"/>
    <property type="match status" value="1"/>
</dbReference>
<dbReference type="GO" id="GO:0006270">
    <property type="term" value="P:DNA replication initiation"/>
    <property type="evidence" value="ECO:0007669"/>
    <property type="project" value="TreeGrafter"/>
</dbReference>
<keyword evidence="6" id="KW-1185">Reference proteome</keyword>
<dbReference type="GO" id="GO:0043138">
    <property type="term" value="F:3'-5' DNA helicase activity"/>
    <property type="evidence" value="ECO:0007669"/>
    <property type="project" value="TreeGrafter"/>
</dbReference>
<organism evidence="5 6">
    <name type="scientific">Trueperella pecoris</name>
    <dbReference type="NCBI Taxonomy" id="2733571"/>
    <lineage>
        <taxon>Bacteria</taxon>
        <taxon>Bacillati</taxon>
        <taxon>Actinomycetota</taxon>
        <taxon>Actinomycetes</taxon>
        <taxon>Actinomycetales</taxon>
        <taxon>Actinomycetaceae</taxon>
        <taxon>Trueperella</taxon>
    </lineage>
</organism>
<reference evidence="5 6" key="1">
    <citation type="submission" date="2020-10" db="EMBL/GenBank/DDBJ databases">
        <title>Trueperella pecoris sp. nov. isolated from bovine and porcine specimens.</title>
        <authorList>
            <person name="Schoenecker L."/>
            <person name="Schnydrig P."/>
            <person name="Brodard I."/>
            <person name="Thomann A."/>
            <person name="Hemphill A."/>
            <person name="Rodriguez-Campos S."/>
            <person name="Perreten V."/>
            <person name="Jores J."/>
            <person name="Kittl S."/>
        </authorList>
    </citation>
    <scope>NUCLEOTIDE SEQUENCE [LARGE SCALE GENOMIC DNA]</scope>
    <source>
        <strain evidence="5 6">15A0121</strain>
    </source>
</reference>
<evidence type="ECO:0000259" key="4">
    <source>
        <dbReference type="Pfam" id="PF17764"/>
    </source>
</evidence>
<dbReference type="GO" id="GO:0005524">
    <property type="term" value="F:ATP binding"/>
    <property type="evidence" value="ECO:0007669"/>
    <property type="project" value="UniProtKB-KW"/>
</dbReference>
<dbReference type="Gene3D" id="3.40.1440.60">
    <property type="entry name" value="PriA, 3(prime) DNA-binding domain"/>
    <property type="match status" value="1"/>
</dbReference>
<dbReference type="InterPro" id="IPR027417">
    <property type="entry name" value="P-loop_NTPase"/>
</dbReference>